<evidence type="ECO:0000313" key="1">
    <source>
        <dbReference type="EMBL" id="KAK3677358.1"/>
    </source>
</evidence>
<organism evidence="1 2">
    <name type="scientific">Recurvomyces mirabilis</name>
    <dbReference type="NCBI Taxonomy" id="574656"/>
    <lineage>
        <taxon>Eukaryota</taxon>
        <taxon>Fungi</taxon>
        <taxon>Dikarya</taxon>
        <taxon>Ascomycota</taxon>
        <taxon>Pezizomycotina</taxon>
        <taxon>Dothideomycetes</taxon>
        <taxon>Dothideomycetidae</taxon>
        <taxon>Mycosphaerellales</taxon>
        <taxon>Teratosphaeriaceae</taxon>
        <taxon>Recurvomyces</taxon>
    </lineage>
</organism>
<accession>A0AAE0WT47</accession>
<dbReference type="EMBL" id="JAUTXT010000007">
    <property type="protein sequence ID" value="KAK3677358.1"/>
    <property type="molecule type" value="Genomic_DNA"/>
</dbReference>
<comment type="caution">
    <text evidence="1">The sequence shown here is derived from an EMBL/GenBank/DDBJ whole genome shotgun (WGS) entry which is preliminary data.</text>
</comment>
<sequence length="290" mass="32614">MKPFSWAMVCREPSGDKIVQAGEDEWITQKKATTTGVKIVKYDGVWMIESYATILREERLVLARVKKASDLNLKCGIFRLPLELRLSIYDLAVEAHKLRVFLRGQYGQPTGITLPEVAYTSKQVRTVFLLRQSETTAFSVENGPGNAAFQEWLASVDFSSVSNNYKNGFDAIKALTFPFFSRFPLWVVPIHKPNSNVQLMERCKTLKTVSMGWASVTLFNINTGAGKTMDQLRAEYRIDGLLQLKNLETITLVGFGMSASASPQLQALADWLKSNWSGHPERELEVVLLL</sequence>
<dbReference type="AlphaFoldDB" id="A0AAE0WT47"/>
<protein>
    <submittedName>
        <fullName evidence="1">Uncharacterized protein</fullName>
    </submittedName>
</protein>
<evidence type="ECO:0000313" key="2">
    <source>
        <dbReference type="Proteomes" id="UP001274830"/>
    </source>
</evidence>
<proteinExistence type="predicted"/>
<name>A0AAE0WT47_9PEZI</name>
<keyword evidence="2" id="KW-1185">Reference proteome</keyword>
<gene>
    <name evidence="1" type="ORF">LTR78_002896</name>
</gene>
<reference evidence="1" key="1">
    <citation type="submission" date="2023-07" db="EMBL/GenBank/DDBJ databases">
        <title>Black Yeasts Isolated from many extreme environments.</title>
        <authorList>
            <person name="Coleine C."/>
            <person name="Stajich J.E."/>
            <person name="Selbmann L."/>
        </authorList>
    </citation>
    <scope>NUCLEOTIDE SEQUENCE</scope>
    <source>
        <strain evidence="1">CCFEE 5485</strain>
    </source>
</reference>
<dbReference type="Proteomes" id="UP001274830">
    <property type="component" value="Unassembled WGS sequence"/>
</dbReference>